<protein>
    <submittedName>
        <fullName evidence="2">Uncharacterized protein</fullName>
    </submittedName>
</protein>
<keyword evidence="1" id="KW-1133">Transmembrane helix</keyword>
<comment type="caution">
    <text evidence="2">The sequence shown here is derived from an EMBL/GenBank/DDBJ whole genome shotgun (WGS) entry which is preliminary data.</text>
</comment>
<name>A0A1Y2A8L8_9PLEO</name>
<dbReference type="AlphaFoldDB" id="A0A1Y2A8L8"/>
<proteinExistence type="predicted"/>
<feature type="transmembrane region" description="Helical" evidence="1">
    <location>
        <begin position="12"/>
        <end position="31"/>
    </location>
</feature>
<reference evidence="2 3" key="1">
    <citation type="submission" date="2016-07" db="EMBL/GenBank/DDBJ databases">
        <title>Pervasive Adenine N6-methylation of Active Genes in Fungi.</title>
        <authorList>
            <consortium name="DOE Joint Genome Institute"/>
            <person name="Mondo S.J."/>
            <person name="Dannebaum R.O."/>
            <person name="Kuo R.C."/>
            <person name="Labutti K."/>
            <person name="Haridas S."/>
            <person name="Kuo A."/>
            <person name="Salamov A."/>
            <person name="Ahrendt S.R."/>
            <person name="Lipzen A."/>
            <person name="Sullivan W."/>
            <person name="Andreopoulos W.B."/>
            <person name="Clum A."/>
            <person name="Lindquist E."/>
            <person name="Daum C."/>
            <person name="Ramamoorthy G.K."/>
            <person name="Gryganskyi A."/>
            <person name="Culley D."/>
            <person name="Magnuson J.K."/>
            <person name="James T.Y."/>
            <person name="O'Malley M.A."/>
            <person name="Stajich J.E."/>
            <person name="Spatafora J.W."/>
            <person name="Visel A."/>
            <person name="Grigoriev I.V."/>
        </authorList>
    </citation>
    <scope>NUCLEOTIDE SEQUENCE [LARGE SCALE GENOMIC DNA]</scope>
    <source>
        <strain evidence="2 3">CBS 115471</strain>
    </source>
</reference>
<keyword evidence="1" id="KW-0472">Membrane</keyword>
<sequence length="94" mass="10206">MSVQSTKQAVRRWILTGGIAAITAIGAYTGASLKGNQEVIKEKKKLLEATPEERIAQLELARSELVAKKHGIEIKIANLAARRQAKARQNGDAK</sequence>
<accession>A0A1Y2A8L8</accession>
<dbReference type="Proteomes" id="UP000193144">
    <property type="component" value="Unassembled WGS sequence"/>
</dbReference>
<keyword evidence="3" id="KW-1185">Reference proteome</keyword>
<organism evidence="2 3">
    <name type="scientific">Clohesyomyces aquaticus</name>
    <dbReference type="NCBI Taxonomy" id="1231657"/>
    <lineage>
        <taxon>Eukaryota</taxon>
        <taxon>Fungi</taxon>
        <taxon>Dikarya</taxon>
        <taxon>Ascomycota</taxon>
        <taxon>Pezizomycotina</taxon>
        <taxon>Dothideomycetes</taxon>
        <taxon>Pleosporomycetidae</taxon>
        <taxon>Pleosporales</taxon>
        <taxon>Lindgomycetaceae</taxon>
        <taxon>Clohesyomyces</taxon>
    </lineage>
</organism>
<evidence type="ECO:0000313" key="2">
    <source>
        <dbReference type="EMBL" id="ORY18858.1"/>
    </source>
</evidence>
<gene>
    <name evidence="2" type="ORF">BCR34DRAFT_473064</name>
</gene>
<dbReference type="OrthoDB" id="5428081at2759"/>
<keyword evidence="1" id="KW-0812">Transmembrane</keyword>
<evidence type="ECO:0000256" key="1">
    <source>
        <dbReference type="SAM" id="Phobius"/>
    </source>
</evidence>
<dbReference type="EMBL" id="MCFA01000005">
    <property type="protein sequence ID" value="ORY18858.1"/>
    <property type="molecule type" value="Genomic_DNA"/>
</dbReference>
<evidence type="ECO:0000313" key="3">
    <source>
        <dbReference type="Proteomes" id="UP000193144"/>
    </source>
</evidence>